<organism evidence="2 3">
    <name type="scientific">Lachancea quebecensis</name>
    <dbReference type="NCBI Taxonomy" id="1654605"/>
    <lineage>
        <taxon>Eukaryota</taxon>
        <taxon>Fungi</taxon>
        <taxon>Dikarya</taxon>
        <taxon>Ascomycota</taxon>
        <taxon>Saccharomycotina</taxon>
        <taxon>Saccharomycetes</taxon>
        <taxon>Saccharomycetales</taxon>
        <taxon>Saccharomycetaceae</taxon>
        <taxon>Lachancea</taxon>
    </lineage>
</organism>
<keyword evidence="3" id="KW-1185">Reference proteome</keyword>
<proteinExistence type="inferred from homology"/>
<gene>
    <name evidence="2" type="ORF">LAQU0_S06e00408g</name>
</gene>
<reference evidence="3" key="1">
    <citation type="submission" date="2015-10" db="EMBL/GenBank/DDBJ databases">
        <authorList>
            <person name="Devillers H."/>
        </authorList>
    </citation>
    <scope>NUCLEOTIDE SEQUENCE [LARGE SCALE GENOMIC DNA]</scope>
</reference>
<sequence>MPKAQIVLQIDHRKILLGKCGDARPFSMVISKDADVYNRLFLVRALQDLFQYSLMMKPSDTEVLLPENVLLPLDLKQLVSRVLLEILKVSSIMFVPDVLTTCIASGVRNAIVVDIAWEHLVVVPVFDLRILQKQMTVSVKGGKFLHKLAKEARQADLIYQVEEAGLWLKEDLAHLRRRIEKEVIGCESDDTFDIDESPITQMLREVYQNLPLDVRGTLKQRVIVTGWLSNSRGFRNQLKKALFPHFSLIDTMGPWVGGSLYLEHYAELEKFQTNQKLKRCKSVDQVVLDDWHLQSFRSYTRNCC</sequence>
<accession>A0A0P1KRD6</accession>
<comment type="similarity">
    <text evidence="1">Belongs to the actin family.</text>
</comment>
<dbReference type="PANTHER" id="PTHR11937">
    <property type="entry name" value="ACTIN"/>
    <property type="match status" value="1"/>
</dbReference>
<dbReference type="SMART" id="SM00268">
    <property type="entry name" value="ACTIN"/>
    <property type="match status" value="1"/>
</dbReference>
<dbReference type="SUPFAM" id="SSF53067">
    <property type="entry name" value="Actin-like ATPase domain"/>
    <property type="match status" value="2"/>
</dbReference>
<protein>
    <submittedName>
        <fullName evidence="2">LAQU0S06e00408g1_1</fullName>
    </submittedName>
</protein>
<dbReference type="Gene3D" id="3.90.640.10">
    <property type="entry name" value="Actin, Chain A, domain 4"/>
    <property type="match status" value="1"/>
</dbReference>
<dbReference type="InterPro" id="IPR043129">
    <property type="entry name" value="ATPase_NBD"/>
</dbReference>
<evidence type="ECO:0000313" key="2">
    <source>
        <dbReference type="EMBL" id="CUS22542.1"/>
    </source>
</evidence>
<dbReference type="Gene3D" id="3.30.420.40">
    <property type="match status" value="2"/>
</dbReference>
<evidence type="ECO:0000313" key="3">
    <source>
        <dbReference type="Proteomes" id="UP000236544"/>
    </source>
</evidence>
<evidence type="ECO:0000256" key="1">
    <source>
        <dbReference type="RuleBase" id="RU000487"/>
    </source>
</evidence>
<dbReference type="Proteomes" id="UP000236544">
    <property type="component" value="Unassembled WGS sequence"/>
</dbReference>
<name>A0A0P1KRD6_9SACH</name>
<dbReference type="AlphaFoldDB" id="A0A0P1KRD6"/>
<dbReference type="Pfam" id="PF00022">
    <property type="entry name" value="Actin"/>
    <property type="match status" value="1"/>
</dbReference>
<dbReference type="OrthoDB" id="337660at2759"/>
<dbReference type="EMBL" id="LN890530">
    <property type="protein sequence ID" value="CUS22542.1"/>
    <property type="molecule type" value="Genomic_DNA"/>
</dbReference>
<dbReference type="InterPro" id="IPR004000">
    <property type="entry name" value="Actin"/>
</dbReference>